<accession>A0A0E0MWK6</accession>
<reference evidence="2" key="1">
    <citation type="submission" date="2013-06" db="EMBL/GenBank/DDBJ databases">
        <authorList>
            <person name="Zhao Q."/>
        </authorList>
    </citation>
    <scope>NUCLEOTIDE SEQUENCE</scope>
    <source>
        <strain evidence="2">cv. W1943</strain>
    </source>
</reference>
<dbReference type="AlphaFoldDB" id="A0A0E0MWK6"/>
<organism evidence="1 2">
    <name type="scientific">Oryza rufipogon</name>
    <name type="common">Brownbeard rice</name>
    <name type="synonym">Asian wild rice</name>
    <dbReference type="NCBI Taxonomy" id="4529"/>
    <lineage>
        <taxon>Eukaryota</taxon>
        <taxon>Viridiplantae</taxon>
        <taxon>Streptophyta</taxon>
        <taxon>Embryophyta</taxon>
        <taxon>Tracheophyta</taxon>
        <taxon>Spermatophyta</taxon>
        <taxon>Magnoliopsida</taxon>
        <taxon>Liliopsida</taxon>
        <taxon>Poales</taxon>
        <taxon>Poaceae</taxon>
        <taxon>BOP clade</taxon>
        <taxon>Oryzoideae</taxon>
        <taxon>Oryzeae</taxon>
        <taxon>Oryzinae</taxon>
        <taxon>Oryza</taxon>
    </lineage>
</organism>
<keyword evidence="2" id="KW-1185">Reference proteome</keyword>
<evidence type="ECO:0000313" key="2">
    <source>
        <dbReference type="Proteomes" id="UP000008022"/>
    </source>
</evidence>
<dbReference type="HOGENOM" id="CLU_2999826_0_0_1"/>
<proteinExistence type="predicted"/>
<dbReference type="Gramene" id="ORUFI01G17990.1">
    <property type="protein sequence ID" value="ORUFI01G17990.1"/>
    <property type="gene ID" value="ORUFI01G17990"/>
</dbReference>
<reference evidence="1" key="2">
    <citation type="submission" date="2015-06" db="UniProtKB">
        <authorList>
            <consortium name="EnsemblPlants"/>
        </authorList>
    </citation>
    <scope>IDENTIFICATION</scope>
</reference>
<dbReference type="EnsemblPlants" id="ORUFI01G17990.1">
    <property type="protein sequence ID" value="ORUFI01G17990.1"/>
    <property type="gene ID" value="ORUFI01G17990"/>
</dbReference>
<dbReference type="Proteomes" id="UP000008022">
    <property type="component" value="Unassembled WGS sequence"/>
</dbReference>
<name>A0A0E0MWK6_ORYRU</name>
<sequence>MTGQVYLEIDEVTTGVSLPTWCRCRRDKGDDVREARGGGSTVALNEMTTTLSYNGME</sequence>
<evidence type="ECO:0000313" key="1">
    <source>
        <dbReference type="EnsemblPlants" id="ORUFI01G17990.1"/>
    </source>
</evidence>
<protein>
    <submittedName>
        <fullName evidence="1">Uncharacterized protein</fullName>
    </submittedName>
</protein>